<accession>X1EG62</accession>
<protein>
    <recommendedName>
        <fullName evidence="2">N-acetyltransferase domain-containing protein</fullName>
    </recommendedName>
</protein>
<evidence type="ECO:0008006" key="2">
    <source>
        <dbReference type="Google" id="ProtNLM"/>
    </source>
</evidence>
<reference evidence="1" key="1">
    <citation type="journal article" date="2014" name="Front. Microbiol.">
        <title>High frequency of phylogenetically diverse reductive dehalogenase-homologous genes in deep subseafloor sedimentary metagenomes.</title>
        <authorList>
            <person name="Kawai M."/>
            <person name="Futagami T."/>
            <person name="Toyoda A."/>
            <person name="Takaki Y."/>
            <person name="Nishi S."/>
            <person name="Hori S."/>
            <person name="Arai W."/>
            <person name="Tsubouchi T."/>
            <person name="Morono Y."/>
            <person name="Uchiyama I."/>
            <person name="Ito T."/>
            <person name="Fujiyama A."/>
            <person name="Inagaki F."/>
            <person name="Takami H."/>
        </authorList>
    </citation>
    <scope>NUCLEOTIDE SEQUENCE</scope>
    <source>
        <strain evidence="1">Expedition CK06-06</strain>
    </source>
</reference>
<evidence type="ECO:0000313" key="1">
    <source>
        <dbReference type="EMBL" id="GAH32296.1"/>
    </source>
</evidence>
<gene>
    <name evidence="1" type="ORF">S03H2_23701</name>
</gene>
<proteinExistence type="predicted"/>
<feature type="non-terminal residue" evidence="1">
    <location>
        <position position="117"/>
    </location>
</feature>
<dbReference type="EMBL" id="BARU01013002">
    <property type="protein sequence ID" value="GAH32296.1"/>
    <property type="molecule type" value="Genomic_DNA"/>
</dbReference>
<name>X1EG62_9ZZZZ</name>
<dbReference type="AlphaFoldDB" id="X1EG62"/>
<dbReference type="Gene3D" id="3.40.630.30">
    <property type="match status" value="1"/>
</dbReference>
<comment type="caution">
    <text evidence="1">The sequence shown here is derived from an EMBL/GenBank/DDBJ whole genome shotgun (WGS) entry which is preliminary data.</text>
</comment>
<sequence length="117" mass="13546">MAVIPIGAAAQPRRYIQEEEIKGKKIRMQYQIKKPKKLTDTEITDINNIVSTCNKHDSLNYTFDQTDDFKKDSNINTFLLYDKNTLLSVITLFVPRKNEAEVAAFTLPEFRREGLFS</sequence>
<organism evidence="1">
    <name type="scientific">marine sediment metagenome</name>
    <dbReference type="NCBI Taxonomy" id="412755"/>
    <lineage>
        <taxon>unclassified sequences</taxon>
        <taxon>metagenomes</taxon>
        <taxon>ecological metagenomes</taxon>
    </lineage>
</organism>